<evidence type="ECO:0000256" key="1">
    <source>
        <dbReference type="ARBA" id="ARBA00004761"/>
    </source>
</evidence>
<proteinExistence type="inferred from homology"/>
<keyword evidence="12" id="KW-1185">Reference proteome</keyword>
<dbReference type="GO" id="GO:0019521">
    <property type="term" value="P:D-gluconate metabolic process"/>
    <property type="evidence" value="ECO:0007669"/>
    <property type="project" value="UniProtKB-KW"/>
</dbReference>
<evidence type="ECO:0000256" key="5">
    <source>
        <dbReference type="ARBA" id="ARBA00022741"/>
    </source>
</evidence>
<evidence type="ECO:0000256" key="3">
    <source>
        <dbReference type="ARBA" id="ARBA00012054"/>
    </source>
</evidence>
<evidence type="ECO:0000256" key="7">
    <source>
        <dbReference type="ARBA" id="ARBA00022840"/>
    </source>
</evidence>
<keyword evidence="8" id="KW-0311">Gluconate utilization</keyword>
<dbReference type="STRING" id="428992.SAMN05216272_105251"/>
<comment type="similarity">
    <text evidence="2 10">Belongs to the gluconokinase GntK/GntV family.</text>
</comment>
<keyword evidence="5 10" id="KW-0547">Nucleotide-binding</keyword>
<protein>
    <recommendedName>
        <fullName evidence="3 10">Gluconokinase</fullName>
        <ecNumber evidence="3 10">2.7.1.12</ecNumber>
    </recommendedName>
</protein>
<keyword evidence="7 10" id="KW-0067">ATP-binding</keyword>
<evidence type="ECO:0000256" key="9">
    <source>
        <dbReference type="ARBA" id="ARBA00048090"/>
    </source>
</evidence>
<sequence length="191" mass="20604">MLLASPLKDSAVSLPRRDRLPPIQALLIMGVAGCGKSSVSQTLCRLSGAHGIEGDAFHPADNIRKMSAGIPLTDEDRAGWLASLADELRKSLAAGQRPVLTCSALKHSYRERLREAVPGLGVVFLELTPEVAARRVADRPGHFMPATLIDSQFAALEPPRDEPLTLVVDATLPVERIAATALAWWHEHDPV</sequence>
<dbReference type="InterPro" id="IPR027417">
    <property type="entry name" value="P-loop_NTPase"/>
</dbReference>
<reference evidence="12" key="1">
    <citation type="submission" date="2016-10" db="EMBL/GenBank/DDBJ databases">
        <authorList>
            <person name="Varghese N."/>
            <person name="Submissions S."/>
        </authorList>
    </citation>
    <scope>NUCLEOTIDE SEQUENCE [LARGE SCALE GENOMIC DNA]</scope>
    <source>
        <strain evidence="12">CCM 7469</strain>
    </source>
</reference>
<dbReference type="AlphaFoldDB" id="A0A1G8HIH7"/>
<evidence type="ECO:0000256" key="2">
    <source>
        <dbReference type="ARBA" id="ARBA00008420"/>
    </source>
</evidence>
<dbReference type="PANTHER" id="PTHR43442:SF3">
    <property type="entry name" value="GLUCONOKINASE-RELATED"/>
    <property type="match status" value="1"/>
</dbReference>
<keyword evidence="4 10" id="KW-0808">Transferase</keyword>
<dbReference type="SUPFAM" id="SSF52540">
    <property type="entry name" value="P-loop containing nucleoside triphosphate hydrolases"/>
    <property type="match status" value="1"/>
</dbReference>
<dbReference type="RefSeq" id="WP_090263165.1">
    <property type="nucleotide sequence ID" value="NZ_FNDS01000005.1"/>
</dbReference>
<evidence type="ECO:0000256" key="4">
    <source>
        <dbReference type="ARBA" id="ARBA00022679"/>
    </source>
</evidence>
<comment type="catalytic activity">
    <reaction evidence="9 10">
        <text>D-gluconate + ATP = 6-phospho-D-gluconate + ADP + H(+)</text>
        <dbReference type="Rhea" id="RHEA:19433"/>
        <dbReference type="ChEBI" id="CHEBI:15378"/>
        <dbReference type="ChEBI" id="CHEBI:18391"/>
        <dbReference type="ChEBI" id="CHEBI:30616"/>
        <dbReference type="ChEBI" id="CHEBI:58759"/>
        <dbReference type="ChEBI" id="CHEBI:456216"/>
        <dbReference type="EC" id="2.7.1.12"/>
    </reaction>
</comment>
<organism evidence="11 12">
    <name type="scientific">Pseudomonas panipatensis</name>
    <dbReference type="NCBI Taxonomy" id="428992"/>
    <lineage>
        <taxon>Bacteria</taxon>
        <taxon>Pseudomonadati</taxon>
        <taxon>Pseudomonadota</taxon>
        <taxon>Gammaproteobacteria</taxon>
        <taxon>Pseudomonadales</taxon>
        <taxon>Pseudomonadaceae</taxon>
        <taxon>Pseudomonas</taxon>
    </lineage>
</organism>
<dbReference type="Pfam" id="PF13671">
    <property type="entry name" value="AAA_33"/>
    <property type="match status" value="1"/>
</dbReference>
<dbReference type="OrthoDB" id="9795716at2"/>
<dbReference type="FunFam" id="3.40.50.300:FF:000522">
    <property type="entry name" value="Gluconokinase"/>
    <property type="match status" value="1"/>
</dbReference>
<dbReference type="Gene3D" id="3.40.50.300">
    <property type="entry name" value="P-loop containing nucleotide triphosphate hydrolases"/>
    <property type="match status" value="1"/>
</dbReference>
<dbReference type="CDD" id="cd02021">
    <property type="entry name" value="GntK"/>
    <property type="match status" value="1"/>
</dbReference>
<dbReference type="NCBIfam" id="TIGR01313">
    <property type="entry name" value="therm_gnt_kin"/>
    <property type="match status" value="1"/>
</dbReference>
<evidence type="ECO:0000313" key="12">
    <source>
        <dbReference type="Proteomes" id="UP000199636"/>
    </source>
</evidence>
<evidence type="ECO:0000256" key="10">
    <source>
        <dbReference type="RuleBase" id="RU363066"/>
    </source>
</evidence>
<evidence type="ECO:0000256" key="6">
    <source>
        <dbReference type="ARBA" id="ARBA00022777"/>
    </source>
</evidence>
<name>A0A1G8HIH7_9PSED</name>
<dbReference type="EC" id="2.7.1.12" evidence="3 10"/>
<dbReference type="GO" id="GO:0005524">
    <property type="term" value="F:ATP binding"/>
    <property type="evidence" value="ECO:0007669"/>
    <property type="project" value="UniProtKB-KW"/>
</dbReference>
<dbReference type="InterPro" id="IPR006001">
    <property type="entry name" value="Therm_gnt_kin"/>
</dbReference>
<comment type="pathway">
    <text evidence="1">Carbohydrate acid metabolism.</text>
</comment>
<dbReference type="EMBL" id="FNDS01000005">
    <property type="protein sequence ID" value="SDI06429.1"/>
    <property type="molecule type" value="Genomic_DNA"/>
</dbReference>
<accession>A0A1G8HIH7</accession>
<dbReference type="GO" id="GO:0005737">
    <property type="term" value="C:cytoplasm"/>
    <property type="evidence" value="ECO:0007669"/>
    <property type="project" value="TreeGrafter"/>
</dbReference>
<dbReference type="PANTHER" id="PTHR43442">
    <property type="entry name" value="GLUCONOKINASE-RELATED"/>
    <property type="match status" value="1"/>
</dbReference>
<dbReference type="Proteomes" id="UP000199636">
    <property type="component" value="Unassembled WGS sequence"/>
</dbReference>
<evidence type="ECO:0000256" key="8">
    <source>
        <dbReference type="ARBA" id="ARBA00023064"/>
    </source>
</evidence>
<keyword evidence="6 10" id="KW-0418">Kinase</keyword>
<gene>
    <name evidence="11" type="ORF">SAMN05216272_105251</name>
</gene>
<evidence type="ECO:0000313" key="11">
    <source>
        <dbReference type="EMBL" id="SDI06429.1"/>
    </source>
</evidence>
<dbReference type="GO" id="GO:0046316">
    <property type="term" value="F:gluconokinase activity"/>
    <property type="evidence" value="ECO:0007669"/>
    <property type="project" value="UniProtKB-EC"/>
</dbReference>